<organism evidence="5 6">
    <name type="scientific">Zophobas morio</name>
    <dbReference type="NCBI Taxonomy" id="2755281"/>
    <lineage>
        <taxon>Eukaryota</taxon>
        <taxon>Metazoa</taxon>
        <taxon>Ecdysozoa</taxon>
        <taxon>Arthropoda</taxon>
        <taxon>Hexapoda</taxon>
        <taxon>Insecta</taxon>
        <taxon>Pterygota</taxon>
        <taxon>Neoptera</taxon>
        <taxon>Endopterygota</taxon>
        <taxon>Coleoptera</taxon>
        <taxon>Polyphaga</taxon>
        <taxon>Cucujiformia</taxon>
        <taxon>Tenebrionidae</taxon>
        <taxon>Zophobas</taxon>
    </lineage>
</organism>
<comment type="similarity">
    <text evidence="1 4">Belongs to the heat shock protein 70 family.</text>
</comment>
<evidence type="ECO:0000256" key="2">
    <source>
        <dbReference type="ARBA" id="ARBA00022741"/>
    </source>
</evidence>
<dbReference type="Gene3D" id="2.60.34.10">
    <property type="entry name" value="Substrate Binding Domain Of DNAk, Chain A, domain 1"/>
    <property type="match status" value="1"/>
</dbReference>
<keyword evidence="6" id="KW-1185">Reference proteome</keyword>
<dbReference type="EMBL" id="JALNTZ010000003">
    <property type="protein sequence ID" value="KAJ3659761.1"/>
    <property type="molecule type" value="Genomic_DNA"/>
</dbReference>
<comment type="caution">
    <text evidence="5">The sequence shown here is derived from an EMBL/GenBank/DDBJ whole genome shotgun (WGS) entry which is preliminary data.</text>
</comment>
<evidence type="ECO:0000256" key="4">
    <source>
        <dbReference type="RuleBase" id="RU003322"/>
    </source>
</evidence>
<evidence type="ECO:0000313" key="6">
    <source>
        <dbReference type="Proteomes" id="UP001168821"/>
    </source>
</evidence>
<evidence type="ECO:0000256" key="1">
    <source>
        <dbReference type="ARBA" id="ARBA00007381"/>
    </source>
</evidence>
<dbReference type="PRINTS" id="PR00301">
    <property type="entry name" value="HEATSHOCK70"/>
</dbReference>
<dbReference type="Proteomes" id="UP001168821">
    <property type="component" value="Unassembled WGS sequence"/>
</dbReference>
<dbReference type="FunFam" id="3.90.640.10:FF:000003">
    <property type="entry name" value="Molecular chaperone DnaK"/>
    <property type="match status" value="1"/>
</dbReference>
<dbReference type="InterPro" id="IPR029047">
    <property type="entry name" value="HSP70_peptide-bd_sf"/>
</dbReference>
<evidence type="ECO:0000256" key="3">
    <source>
        <dbReference type="ARBA" id="ARBA00022840"/>
    </source>
</evidence>
<dbReference type="SUPFAM" id="SSF100920">
    <property type="entry name" value="Heat shock protein 70kD (HSP70), peptide-binding domain"/>
    <property type="match status" value="1"/>
</dbReference>
<keyword evidence="3 4" id="KW-0067">ATP-binding</keyword>
<dbReference type="PANTHER" id="PTHR19375">
    <property type="entry name" value="HEAT SHOCK PROTEIN 70KDA"/>
    <property type="match status" value="1"/>
</dbReference>
<keyword evidence="2 4" id="KW-0547">Nucleotide-binding</keyword>
<dbReference type="InterPro" id="IPR013126">
    <property type="entry name" value="Hsp_70_fam"/>
</dbReference>
<dbReference type="SUPFAM" id="SSF53067">
    <property type="entry name" value="Actin-like ATPase domain"/>
    <property type="match status" value="2"/>
</dbReference>
<dbReference type="Pfam" id="PF00012">
    <property type="entry name" value="HSP70"/>
    <property type="match status" value="1"/>
</dbReference>
<dbReference type="PROSITE" id="PS00329">
    <property type="entry name" value="HSP70_2"/>
    <property type="match status" value="1"/>
</dbReference>
<sequence>MDDLVIGIDLGTTNTCVACYRNGMVEILENSEGGRLTPSWVFFMKNSALPPIVGQCAKRMVHTLPPNGIYETKRFLGKSFNAIEETLKYFTFNVENKLGSPVIKIERDNYTQELTPQEISSLILKRVKKDVEDKFGHKVEKAVITVPACFNTTQREVTLAAANEAGFTVLKLFNEPTAVALSYFFKKEDANDGYALVYDLGGGTFDVSILKRTATNIDIICVDGDTQLGGKDFDNLIVDYVCEKTEHYDWDPKQNRRKMCRLQNICEEAKIDLSVGEETSIILDGFVSDQEIEIELEREEFELKAHTLIERTINIVERCLKNSQIKKNQIEHVILSGGSSRIPKVQKMLFDFFARNTLRKFVHLDECIAEGAALQAAMLATNATQKIEKLVMTDVVPLSLGIGAWPDRMNFVIKKGAPIPTRKSIRVETIKHEQTTITFKIFEGERLNIKKNYYLGSLLLENITPAPPGQCKVWVTFTIDHNGVLDVKAKEQRSNNSKELTVRYTRGRHSESEIKDALVDAEKNQKEDESFDTFSKRKLYLLQYCEAVKYNLRILNLIEEYQEVYSLCKIIQTKIKNIHVDNKSELDNLISEAERQCVPIVKNREFKNMPLSQ</sequence>
<dbReference type="CDD" id="cd24028">
    <property type="entry name" value="ASKHA_NBD_HSP70_HSPA1-like"/>
    <property type="match status" value="1"/>
</dbReference>
<dbReference type="InterPro" id="IPR018181">
    <property type="entry name" value="Heat_shock_70_CS"/>
</dbReference>
<dbReference type="Gene3D" id="3.30.30.30">
    <property type="match status" value="1"/>
</dbReference>
<name>A0AA38IR37_9CUCU</name>
<dbReference type="InterPro" id="IPR043129">
    <property type="entry name" value="ATPase_NBD"/>
</dbReference>
<protein>
    <submittedName>
        <fullName evidence="5">Uncharacterized protein</fullName>
    </submittedName>
</protein>
<reference evidence="5" key="1">
    <citation type="journal article" date="2023" name="G3 (Bethesda)">
        <title>Whole genome assemblies of Zophobas morio and Tenebrio molitor.</title>
        <authorList>
            <person name="Kaur S."/>
            <person name="Stinson S.A."/>
            <person name="diCenzo G.C."/>
        </authorList>
    </citation>
    <scope>NUCLEOTIDE SEQUENCE</scope>
    <source>
        <strain evidence="5">QUZm001</strain>
    </source>
</reference>
<dbReference type="GO" id="GO:0005524">
    <property type="term" value="F:ATP binding"/>
    <property type="evidence" value="ECO:0007669"/>
    <property type="project" value="UniProtKB-KW"/>
</dbReference>
<dbReference type="GO" id="GO:0140662">
    <property type="term" value="F:ATP-dependent protein folding chaperone"/>
    <property type="evidence" value="ECO:0007669"/>
    <property type="project" value="InterPro"/>
</dbReference>
<gene>
    <name evidence="5" type="ORF">Zmor_011434</name>
</gene>
<accession>A0AA38IR37</accession>
<evidence type="ECO:0000313" key="5">
    <source>
        <dbReference type="EMBL" id="KAJ3659761.1"/>
    </source>
</evidence>
<dbReference type="Gene3D" id="3.90.640.10">
    <property type="entry name" value="Actin, Chain A, domain 4"/>
    <property type="match status" value="1"/>
</dbReference>
<dbReference type="AlphaFoldDB" id="A0AA38IR37"/>
<dbReference type="PROSITE" id="PS01036">
    <property type="entry name" value="HSP70_3"/>
    <property type="match status" value="1"/>
</dbReference>
<dbReference type="Gene3D" id="3.30.420.40">
    <property type="match status" value="2"/>
</dbReference>
<proteinExistence type="inferred from homology"/>